<evidence type="ECO:0000256" key="5">
    <source>
        <dbReference type="ARBA" id="ARBA00022692"/>
    </source>
</evidence>
<evidence type="ECO:0000313" key="12">
    <source>
        <dbReference type="Proteomes" id="UP000019678"/>
    </source>
</evidence>
<evidence type="ECO:0000256" key="6">
    <source>
        <dbReference type="ARBA" id="ARBA00022748"/>
    </source>
</evidence>
<evidence type="ECO:0000256" key="4">
    <source>
        <dbReference type="ARBA" id="ARBA00016463"/>
    </source>
</evidence>
<sequence>MGRGSAGFLALLGAAALALLGTLHFVAYVVPTEASMGIVQKIFYFHVPSAYAMYLGATACFIGSAGYLVRGTLRWDALARAGAEVAVAMGLMVLISGPLWAAKAWGVYWTWDPRLTTSMLSVLVYVAYVVLRAFAGDGEAERKFAAALGVLGAANLPIIHYSVQKWGGNHPKVITSGGGGLQHPDMKLGLVLGFLSFTLLAALLIWQRMRLAMTSSRLGELTEEALELGIDED</sequence>
<feature type="transmembrane region" description="Helical" evidence="9">
    <location>
        <begin position="114"/>
        <end position="135"/>
    </location>
</feature>
<dbReference type="PANTHER" id="PTHR30071">
    <property type="entry name" value="HEME EXPORTER PROTEIN C"/>
    <property type="match status" value="1"/>
</dbReference>
<dbReference type="eggNOG" id="COG0755">
    <property type="taxonomic scope" value="Bacteria"/>
</dbReference>
<evidence type="ECO:0000256" key="9">
    <source>
        <dbReference type="SAM" id="Phobius"/>
    </source>
</evidence>
<proteinExistence type="inferred from homology"/>
<dbReference type="PANTHER" id="PTHR30071:SF1">
    <property type="entry name" value="CYTOCHROME B_B6 PROTEIN-RELATED"/>
    <property type="match status" value="1"/>
</dbReference>
<keyword evidence="8 9" id="KW-0472">Membrane</keyword>
<keyword evidence="11" id="KW-0456">Lyase</keyword>
<dbReference type="Pfam" id="PF01578">
    <property type="entry name" value="Cytochrom_C_asm"/>
    <property type="match status" value="1"/>
</dbReference>
<keyword evidence="7 9" id="KW-1133">Transmembrane helix</keyword>
<gene>
    <name evidence="11" type="ORF">CAP_4611</name>
</gene>
<feature type="transmembrane region" description="Helical" evidence="9">
    <location>
        <begin position="144"/>
        <end position="163"/>
    </location>
</feature>
<feature type="transmembrane region" description="Helical" evidence="9">
    <location>
        <begin position="188"/>
        <end position="206"/>
    </location>
</feature>
<dbReference type="InterPro" id="IPR045062">
    <property type="entry name" value="Cyt_c_biogenesis_CcsA/CcmC"/>
</dbReference>
<organism evidence="11 12">
    <name type="scientific">Chondromyces apiculatus DSM 436</name>
    <dbReference type="NCBI Taxonomy" id="1192034"/>
    <lineage>
        <taxon>Bacteria</taxon>
        <taxon>Pseudomonadati</taxon>
        <taxon>Myxococcota</taxon>
        <taxon>Polyangia</taxon>
        <taxon>Polyangiales</taxon>
        <taxon>Polyangiaceae</taxon>
        <taxon>Chondromyces</taxon>
    </lineage>
</organism>
<reference evidence="11 12" key="1">
    <citation type="submission" date="2013-05" db="EMBL/GenBank/DDBJ databases">
        <title>Genome assembly of Chondromyces apiculatus DSM 436.</title>
        <authorList>
            <person name="Sharma G."/>
            <person name="Khatri I."/>
            <person name="Kaur C."/>
            <person name="Mayilraj S."/>
            <person name="Subramanian S."/>
        </authorList>
    </citation>
    <scope>NUCLEOTIDE SEQUENCE [LARGE SCALE GENOMIC DNA]</scope>
    <source>
        <strain evidence="11 12">DSM 436</strain>
    </source>
</reference>
<comment type="similarity">
    <text evidence="3">Belongs to the CcmC/CycZ/HelC family.</text>
</comment>
<dbReference type="RefSeq" id="WP_044244379.1">
    <property type="nucleotide sequence ID" value="NZ_ASRX01000035.1"/>
</dbReference>
<comment type="caution">
    <text evidence="11">The sequence shown here is derived from an EMBL/GenBank/DDBJ whole genome shotgun (WGS) entry which is preliminary data.</text>
</comment>
<dbReference type="GO" id="GO:0016829">
    <property type="term" value="F:lyase activity"/>
    <property type="evidence" value="ECO:0007669"/>
    <property type="project" value="UniProtKB-KW"/>
</dbReference>
<accession>A0A017T5P4</accession>
<keyword evidence="12" id="KW-1185">Reference proteome</keyword>
<dbReference type="GO" id="GO:0020037">
    <property type="term" value="F:heme binding"/>
    <property type="evidence" value="ECO:0007669"/>
    <property type="project" value="InterPro"/>
</dbReference>
<evidence type="ECO:0000259" key="10">
    <source>
        <dbReference type="Pfam" id="PF01578"/>
    </source>
</evidence>
<dbReference type="GO" id="GO:0017004">
    <property type="term" value="P:cytochrome complex assembly"/>
    <property type="evidence" value="ECO:0007669"/>
    <property type="project" value="UniProtKB-KW"/>
</dbReference>
<dbReference type="AlphaFoldDB" id="A0A017T5P4"/>
<evidence type="ECO:0000256" key="7">
    <source>
        <dbReference type="ARBA" id="ARBA00022989"/>
    </source>
</evidence>
<dbReference type="InterPro" id="IPR002541">
    <property type="entry name" value="Cyt_c_assembly"/>
</dbReference>
<dbReference type="EMBL" id="ASRX01000035">
    <property type="protein sequence ID" value="EYF04347.1"/>
    <property type="molecule type" value="Genomic_DNA"/>
</dbReference>
<dbReference type="STRING" id="1192034.CAP_4611"/>
<feature type="transmembrane region" description="Helical" evidence="9">
    <location>
        <begin position="51"/>
        <end position="69"/>
    </location>
</feature>
<keyword evidence="6" id="KW-0201">Cytochrome c-type biogenesis</keyword>
<dbReference type="PRINTS" id="PR01386">
    <property type="entry name" value="CCMCBIOGNSIS"/>
</dbReference>
<evidence type="ECO:0000256" key="8">
    <source>
        <dbReference type="ARBA" id="ARBA00023136"/>
    </source>
</evidence>
<dbReference type="InterPro" id="IPR003557">
    <property type="entry name" value="Cyt_c_biogenesis_CcmC"/>
</dbReference>
<comment type="subcellular location">
    <subcellularLocation>
        <location evidence="2">Membrane</location>
        <topology evidence="2">Multi-pass membrane protein</topology>
    </subcellularLocation>
</comment>
<dbReference type="GO" id="GO:0005886">
    <property type="term" value="C:plasma membrane"/>
    <property type="evidence" value="ECO:0007669"/>
    <property type="project" value="TreeGrafter"/>
</dbReference>
<dbReference type="GO" id="GO:0015232">
    <property type="term" value="F:heme transmembrane transporter activity"/>
    <property type="evidence" value="ECO:0007669"/>
    <property type="project" value="InterPro"/>
</dbReference>
<feature type="transmembrane region" description="Helical" evidence="9">
    <location>
        <begin position="81"/>
        <end position="102"/>
    </location>
</feature>
<dbReference type="Proteomes" id="UP000019678">
    <property type="component" value="Unassembled WGS sequence"/>
</dbReference>
<name>A0A017T5P4_9BACT</name>
<feature type="domain" description="Cytochrome c assembly protein" evidence="10">
    <location>
        <begin position="13"/>
        <end position="168"/>
    </location>
</feature>
<evidence type="ECO:0000256" key="2">
    <source>
        <dbReference type="ARBA" id="ARBA00004141"/>
    </source>
</evidence>
<comment type="function">
    <text evidence="1">Required for the export of heme to the periplasm for the biogenesis of c-type cytochromes.</text>
</comment>
<keyword evidence="5 9" id="KW-0812">Transmembrane</keyword>
<evidence type="ECO:0000256" key="3">
    <source>
        <dbReference type="ARBA" id="ARBA00005840"/>
    </source>
</evidence>
<evidence type="ECO:0000313" key="11">
    <source>
        <dbReference type="EMBL" id="EYF04347.1"/>
    </source>
</evidence>
<evidence type="ECO:0000256" key="1">
    <source>
        <dbReference type="ARBA" id="ARBA00002442"/>
    </source>
</evidence>
<protein>
    <recommendedName>
        <fullName evidence="4">Heme exporter protein C</fullName>
    </recommendedName>
</protein>